<organism evidence="1 2">
    <name type="scientific">Mesobacillus foraminis</name>
    <dbReference type="NCBI Taxonomy" id="279826"/>
    <lineage>
        <taxon>Bacteria</taxon>
        <taxon>Bacillati</taxon>
        <taxon>Bacillota</taxon>
        <taxon>Bacilli</taxon>
        <taxon>Bacillales</taxon>
        <taxon>Bacillaceae</taxon>
        <taxon>Mesobacillus</taxon>
    </lineage>
</organism>
<name>A0A4R2BG78_9BACI</name>
<dbReference type="RefSeq" id="WP_132006123.1">
    <property type="nucleotide sequence ID" value="NZ_JABUHM010000004.1"/>
</dbReference>
<protein>
    <submittedName>
        <fullName evidence="1">Uncharacterized protein</fullName>
    </submittedName>
</protein>
<evidence type="ECO:0000313" key="2">
    <source>
        <dbReference type="Proteomes" id="UP000295689"/>
    </source>
</evidence>
<dbReference type="EMBL" id="SLVV01000006">
    <property type="protein sequence ID" value="TCN24914.1"/>
    <property type="molecule type" value="Genomic_DNA"/>
</dbReference>
<comment type="caution">
    <text evidence="1">The sequence shown here is derived from an EMBL/GenBank/DDBJ whole genome shotgun (WGS) entry which is preliminary data.</text>
</comment>
<accession>A0A4R2BG78</accession>
<proteinExistence type="predicted"/>
<dbReference type="Proteomes" id="UP000295689">
    <property type="component" value="Unassembled WGS sequence"/>
</dbReference>
<gene>
    <name evidence="1" type="ORF">EV146_106115</name>
</gene>
<sequence length="105" mass="11928">MKKVYGLMIKAGDANEMIWDRGVWETEDGAKDYIEAEMKNISGLWVKELTVNDSIPEEVQILEEDMVTCELCGIEYNPADVNTADYDQAVCINCEPEYKQNVNAE</sequence>
<evidence type="ECO:0000313" key="1">
    <source>
        <dbReference type="EMBL" id="TCN24914.1"/>
    </source>
</evidence>
<keyword evidence="2" id="KW-1185">Reference proteome</keyword>
<dbReference type="AlphaFoldDB" id="A0A4R2BG78"/>
<reference evidence="1 2" key="1">
    <citation type="journal article" date="2015" name="Stand. Genomic Sci.">
        <title>Genomic Encyclopedia of Bacterial and Archaeal Type Strains, Phase III: the genomes of soil and plant-associated and newly described type strains.</title>
        <authorList>
            <person name="Whitman W.B."/>
            <person name="Woyke T."/>
            <person name="Klenk H.P."/>
            <person name="Zhou Y."/>
            <person name="Lilburn T.G."/>
            <person name="Beck B.J."/>
            <person name="De Vos P."/>
            <person name="Vandamme P."/>
            <person name="Eisen J.A."/>
            <person name="Garrity G."/>
            <person name="Hugenholtz P."/>
            <person name="Kyrpides N.C."/>
        </authorList>
    </citation>
    <scope>NUCLEOTIDE SEQUENCE [LARGE SCALE GENOMIC DNA]</scope>
    <source>
        <strain evidence="1 2">CV53</strain>
    </source>
</reference>